<dbReference type="EMBL" id="CP000113">
    <property type="protein sequence ID" value="ABF88138.1"/>
    <property type="molecule type" value="Genomic_DNA"/>
</dbReference>
<proteinExistence type="predicted"/>
<protein>
    <submittedName>
        <fullName evidence="1">Uncharacterized protein</fullName>
    </submittedName>
</protein>
<dbReference type="OrthoDB" id="5512083at2"/>
<evidence type="ECO:0000313" key="1">
    <source>
        <dbReference type="EMBL" id="ABF88138.1"/>
    </source>
</evidence>
<sequence>MGMCAPRDVRCPEVGDDGRRWRAHRGRIEPHGQGLPGQQATWGACFPGALPRRSEDAWGHSVPAWVRRLLLGNAMVPPTMSKRDKLQDSELVVAARALDAELARFESQAEQLEKAPLQSEKHLERASAMLQGLADLDEQLRGRVTALVGAISKVRDRQQAQAEAIHLRAQELQRRTEVFKDLLVRYGALGQNAGELNVQMQQFAQQRQAAKTPEENAALAGTFQALQERMSLVADEAHSLAQAAEEQAFLDVARQADSLRQQLLSARNKMSLLQKSFGGGAAS</sequence>
<dbReference type="KEGG" id="mxa:MXAN_7052"/>
<dbReference type="eggNOG" id="ENOG5032KAY">
    <property type="taxonomic scope" value="Bacteria"/>
</dbReference>
<dbReference type="AlphaFoldDB" id="Q1CWQ8"/>
<dbReference type="Proteomes" id="UP000002402">
    <property type="component" value="Chromosome"/>
</dbReference>
<gene>
    <name evidence="1" type="ordered locus">MXAN_7052</name>
</gene>
<keyword evidence="2" id="KW-1185">Reference proteome</keyword>
<reference evidence="1 2" key="1">
    <citation type="journal article" date="2006" name="Proc. Natl. Acad. Sci. U.S.A.">
        <title>Evolution of sensory complexity recorded in a myxobacterial genome.</title>
        <authorList>
            <person name="Goldman B.S."/>
            <person name="Nierman W.C."/>
            <person name="Kaiser D."/>
            <person name="Slater S.C."/>
            <person name="Durkin A.S."/>
            <person name="Eisen J.A."/>
            <person name="Ronning C.M."/>
            <person name="Barbazuk W.B."/>
            <person name="Blanchard M."/>
            <person name="Field C."/>
            <person name="Halling C."/>
            <person name="Hinkle G."/>
            <person name="Iartchuk O."/>
            <person name="Kim H.S."/>
            <person name="Mackenzie C."/>
            <person name="Madupu R."/>
            <person name="Miller N."/>
            <person name="Shvartsbeyn A."/>
            <person name="Sullivan S.A."/>
            <person name="Vaudin M."/>
            <person name="Wiegand R."/>
            <person name="Kaplan H.B."/>
        </authorList>
    </citation>
    <scope>NUCLEOTIDE SEQUENCE [LARGE SCALE GENOMIC DNA]</scope>
    <source>
        <strain evidence="2">DK1622</strain>
    </source>
</reference>
<organism evidence="1 2">
    <name type="scientific">Myxococcus xanthus (strain DK1622)</name>
    <dbReference type="NCBI Taxonomy" id="246197"/>
    <lineage>
        <taxon>Bacteria</taxon>
        <taxon>Pseudomonadati</taxon>
        <taxon>Myxococcota</taxon>
        <taxon>Myxococcia</taxon>
        <taxon>Myxococcales</taxon>
        <taxon>Cystobacterineae</taxon>
        <taxon>Myxococcaceae</taxon>
        <taxon>Myxococcus</taxon>
    </lineage>
</organism>
<dbReference type="HOGENOM" id="CLU_085690_0_0_7"/>
<name>Q1CWQ8_MYXXD</name>
<evidence type="ECO:0000313" key="2">
    <source>
        <dbReference type="Proteomes" id="UP000002402"/>
    </source>
</evidence>
<dbReference type="EnsemblBacteria" id="ABF88138">
    <property type="protein sequence ID" value="ABF88138"/>
    <property type="gene ID" value="MXAN_7052"/>
</dbReference>
<accession>Q1CWQ8</accession>